<evidence type="ECO:0000313" key="2">
    <source>
        <dbReference type="Proteomes" id="UP000042958"/>
    </source>
</evidence>
<accession>A0A0F7U0Y6</accession>
<dbReference type="AlphaFoldDB" id="A0A0F7U0Y6"/>
<proteinExistence type="predicted"/>
<name>A0A0F7U0Y6_PENBI</name>
<organism evidence="1 2">
    <name type="scientific">Penicillium brasilianum</name>
    <dbReference type="NCBI Taxonomy" id="104259"/>
    <lineage>
        <taxon>Eukaryota</taxon>
        <taxon>Fungi</taxon>
        <taxon>Dikarya</taxon>
        <taxon>Ascomycota</taxon>
        <taxon>Pezizomycotina</taxon>
        <taxon>Eurotiomycetes</taxon>
        <taxon>Eurotiomycetidae</taxon>
        <taxon>Eurotiales</taxon>
        <taxon>Aspergillaceae</taxon>
        <taxon>Penicillium</taxon>
    </lineage>
</organism>
<gene>
    <name evidence="1" type="ORF">PMG11_11091</name>
</gene>
<protein>
    <submittedName>
        <fullName evidence="1">Uncharacterized protein</fullName>
    </submittedName>
</protein>
<dbReference type="EMBL" id="CDHK01000018">
    <property type="protein sequence ID" value="CEJ62594.1"/>
    <property type="molecule type" value="Genomic_DNA"/>
</dbReference>
<dbReference type="Proteomes" id="UP000042958">
    <property type="component" value="Unassembled WGS sequence"/>
</dbReference>
<keyword evidence="2" id="KW-1185">Reference proteome</keyword>
<reference evidence="2" key="1">
    <citation type="journal article" date="2015" name="Genome Announc.">
        <title>Draft genome sequence of the fungus Penicillium brasilianum MG11.</title>
        <authorList>
            <person name="Horn F."/>
            <person name="Linde J."/>
            <person name="Mattern D.J."/>
            <person name="Walther G."/>
            <person name="Guthke R."/>
            <person name="Brakhage A.A."/>
            <person name="Valiante V."/>
        </authorList>
    </citation>
    <scope>NUCLEOTIDE SEQUENCE [LARGE SCALE GENOMIC DNA]</scope>
    <source>
        <strain evidence="2">MG11</strain>
    </source>
</reference>
<sequence length="73" mass="7639">MPSEQTVLSPAPAPPIKCVACIAGRVSVGLVCSSTLSSLKNWRISLARVSQSALSMPKLSGSLYLVYSLSSWG</sequence>
<evidence type="ECO:0000313" key="1">
    <source>
        <dbReference type="EMBL" id="CEJ62594.1"/>
    </source>
</evidence>